<dbReference type="EMBL" id="JAAKZV010000132">
    <property type="protein sequence ID" value="NGN67246.1"/>
    <property type="molecule type" value="Genomic_DNA"/>
</dbReference>
<dbReference type="PROSITE" id="PS51677">
    <property type="entry name" value="NODB"/>
    <property type="match status" value="1"/>
</dbReference>
<feature type="signal peptide" evidence="2">
    <location>
        <begin position="1"/>
        <end position="39"/>
    </location>
</feature>
<dbReference type="PANTHER" id="PTHR10587">
    <property type="entry name" value="GLYCOSYL TRANSFERASE-RELATED"/>
    <property type="match status" value="1"/>
</dbReference>
<name>A0A6G4U6A8_9ACTN</name>
<keyword evidence="5" id="KW-1185">Reference proteome</keyword>
<dbReference type="RefSeq" id="WP_165240545.1">
    <property type="nucleotide sequence ID" value="NZ_JAAKZV010000132.1"/>
</dbReference>
<comment type="caution">
    <text evidence="4">The sequence shown here is derived from an EMBL/GenBank/DDBJ whole genome shotgun (WGS) entry which is preliminary data.</text>
</comment>
<evidence type="ECO:0000259" key="3">
    <source>
        <dbReference type="PROSITE" id="PS51677"/>
    </source>
</evidence>
<evidence type="ECO:0000313" key="5">
    <source>
        <dbReference type="Proteomes" id="UP000481583"/>
    </source>
</evidence>
<dbReference type="InterPro" id="IPR002509">
    <property type="entry name" value="NODB_dom"/>
</dbReference>
<dbReference type="InterPro" id="IPR050248">
    <property type="entry name" value="Polysacc_deacetylase_ArnD"/>
</dbReference>
<dbReference type="AlphaFoldDB" id="A0A6G4U6A8"/>
<evidence type="ECO:0000256" key="1">
    <source>
        <dbReference type="SAM" id="MobiDB-lite"/>
    </source>
</evidence>
<dbReference type="Proteomes" id="UP000481583">
    <property type="component" value="Unassembled WGS sequence"/>
</dbReference>
<feature type="region of interest" description="Disordered" evidence="1">
    <location>
        <begin position="108"/>
        <end position="140"/>
    </location>
</feature>
<feature type="compositionally biased region" description="Basic and acidic residues" evidence="1">
    <location>
        <begin position="117"/>
        <end position="128"/>
    </location>
</feature>
<evidence type="ECO:0000313" key="4">
    <source>
        <dbReference type="EMBL" id="NGN67246.1"/>
    </source>
</evidence>
<dbReference type="SUPFAM" id="SSF88713">
    <property type="entry name" value="Glycoside hydrolase/deacetylase"/>
    <property type="match status" value="1"/>
</dbReference>
<protein>
    <submittedName>
        <fullName evidence="4">Polysaccharide deacetylase family protein</fullName>
    </submittedName>
</protein>
<feature type="chain" id="PRO_5026127571" evidence="2">
    <location>
        <begin position="40"/>
        <end position="331"/>
    </location>
</feature>
<evidence type="ECO:0000256" key="2">
    <source>
        <dbReference type="SAM" id="SignalP"/>
    </source>
</evidence>
<dbReference type="PANTHER" id="PTHR10587:SF134">
    <property type="entry name" value="SECRETED PROTEIN"/>
    <property type="match status" value="1"/>
</dbReference>
<keyword evidence="2" id="KW-0732">Signal</keyword>
<reference evidence="4 5" key="1">
    <citation type="submission" date="2020-02" db="EMBL/GenBank/DDBJ databases">
        <title>Whole-genome analyses of novel actinobacteria.</title>
        <authorList>
            <person name="Sahin N."/>
        </authorList>
    </citation>
    <scope>NUCLEOTIDE SEQUENCE [LARGE SCALE GENOMIC DNA]</scope>
    <source>
        <strain evidence="4 5">A7024</strain>
    </source>
</reference>
<dbReference type="CDD" id="cd10917">
    <property type="entry name" value="CE4_NodB_like_6s_7s"/>
    <property type="match status" value="1"/>
</dbReference>
<dbReference type="Pfam" id="PF01522">
    <property type="entry name" value="Polysacc_deac_1"/>
    <property type="match status" value="1"/>
</dbReference>
<accession>A0A6G4U6A8</accession>
<dbReference type="InterPro" id="IPR011330">
    <property type="entry name" value="Glyco_hydro/deAcase_b/a-brl"/>
</dbReference>
<organism evidence="4 5">
    <name type="scientific">Streptomyces coryli</name>
    <dbReference type="NCBI Taxonomy" id="1128680"/>
    <lineage>
        <taxon>Bacteria</taxon>
        <taxon>Bacillati</taxon>
        <taxon>Actinomycetota</taxon>
        <taxon>Actinomycetes</taxon>
        <taxon>Kitasatosporales</taxon>
        <taxon>Streptomycetaceae</taxon>
        <taxon>Streptomyces</taxon>
    </lineage>
</organism>
<dbReference type="Gene3D" id="3.20.20.370">
    <property type="entry name" value="Glycoside hydrolase/deacetylase"/>
    <property type="match status" value="1"/>
</dbReference>
<sequence length="331" mass="37050">MEQFVRQKEDRSNSSRDWIRATRGAAILLVLAVAGAACATDSETGPLTTHDEDAKPGAVDARNPEARTAIGAFRSANAQAVALAAYQQGQLQAGRVVAAQKWGLKRAPLLPPAPPAKKPELKTEKGWETKSGGPGLPPVITRVPTKDKVIFLTMDDGSNKDPRLIRMMKELNIPYSAFLTDREAGEDGYAYFRRMHKAGVPMHNHTLTHPELRKMTYAQQYKEICGQQDNLKKAFGKRPPLFRPPYGDYNGDSLLAAKRCGVRAVPLWQQEVFPTKWDYRRADRRFHPGDIVLTHFRGSDEWDGTMPDVIRQVLKKADREGYAIARLEDYV</sequence>
<dbReference type="GO" id="GO:0016810">
    <property type="term" value="F:hydrolase activity, acting on carbon-nitrogen (but not peptide) bonds"/>
    <property type="evidence" value="ECO:0007669"/>
    <property type="project" value="InterPro"/>
</dbReference>
<feature type="domain" description="NodB homology" evidence="3">
    <location>
        <begin position="148"/>
        <end position="331"/>
    </location>
</feature>
<proteinExistence type="predicted"/>
<dbReference type="GO" id="GO:0005975">
    <property type="term" value="P:carbohydrate metabolic process"/>
    <property type="evidence" value="ECO:0007669"/>
    <property type="project" value="InterPro"/>
</dbReference>
<gene>
    <name evidence="4" type="ORF">G5C51_25485</name>
</gene>